<evidence type="ECO:0000313" key="3">
    <source>
        <dbReference type="EMBL" id="NJC26972.1"/>
    </source>
</evidence>
<dbReference type="Proteomes" id="UP000770785">
    <property type="component" value="Unassembled WGS sequence"/>
</dbReference>
<comment type="caution">
    <text evidence="3">The sequence shown here is derived from an EMBL/GenBank/DDBJ whole genome shotgun (WGS) entry which is preliminary data.</text>
</comment>
<dbReference type="SUPFAM" id="SSF52402">
    <property type="entry name" value="Adenine nucleotide alpha hydrolases-like"/>
    <property type="match status" value="1"/>
</dbReference>
<gene>
    <name evidence="3" type="ORF">GGR27_002482</name>
</gene>
<sequence length="268" mass="29737">MKHLLVGIDFSESADRALAYAEEIALIFSSKISLLHVQKPSEDGNQRSLIDQKEYQKARERLTALADDVSSRGLNTVAIIQRGEITSTLKQIVDEGDCDLVILGCQGEHPRPDGSWGSTSAGLMEHTRIPILAVPISAPVKYPRRYVLATDEECPESLHKLSPLLRLLETDRTQLLLFHYLQATERATPDLAYGRLLEGIKYRFYYQVDDHQPNGQAVVDFADLTSADILVVLHRTGHSSTAKARESIARGITCVTTSVPVLILQDSF</sequence>
<dbReference type="CDD" id="cd00293">
    <property type="entry name" value="USP-like"/>
    <property type="match status" value="1"/>
</dbReference>
<feature type="domain" description="UspA" evidence="2">
    <location>
        <begin position="1"/>
        <end position="135"/>
    </location>
</feature>
<dbReference type="PANTHER" id="PTHR46268">
    <property type="entry name" value="STRESS RESPONSE PROTEIN NHAX"/>
    <property type="match status" value="1"/>
</dbReference>
<organism evidence="3 4">
    <name type="scientific">Neolewinella antarctica</name>
    <dbReference type="NCBI Taxonomy" id="442734"/>
    <lineage>
        <taxon>Bacteria</taxon>
        <taxon>Pseudomonadati</taxon>
        <taxon>Bacteroidota</taxon>
        <taxon>Saprospiria</taxon>
        <taxon>Saprospirales</taxon>
        <taxon>Lewinellaceae</taxon>
        <taxon>Neolewinella</taxon>
    </lineage>
</organism>
<comment type="similarity">
    <text evidence="1">Belongs to the universal stress protein A family.</text>
</comment>
<dbReference type="EMBL" id="JAATJH010000003">
    <property type="protein sequence ID" value="NJC26972.1"/>
    <property type="molecule type" value="Genomic_DNA"/>
</dbReference>
<keyword evidence="4" id="KW-1185">Reference proteome</keyword>
<reference evidence="3 4" key="1">
    <citation type="submission" date="2020-03" db="EMBL/GenBank/DDBJ databases">
        <title>Genomic Encyclopedia of Type Strains, Phase IV (KMG-IV): sequencing the most valuable type-strain genomes for metagenomic binning, comparative biology and taxonomic classification.</title>
        <authorList>
            <person name="Goeker M."/>
        </authorList>
    </citation>
    <scope>NUCLEOTIDE SEQUENCE [LARGE SCALE GENOMIC DNA]</scope>
    <source>
        <strain evidence="3 4">DSM 105096</strain>
    </source>
</reference>
<evidence type="ECO:0000313" key="4">
    <source>
        <dbReference type="Proteomes" id="UP000770785"/>
    </source>
</evidence>
<dbReference type="InterPro" id="IPR006016">
    <property type="entry name" value="UspA"/>
</dbReference>
<accession>A0ABX0XDZ3</accession>
<protein>
    <submittedName>
        <fullName evidence="3">Nucleotide-binding universal stress UspA family protein</fullName>
    </submittedName>
</protein>
<name>A0ABX0XDZ3_9BACT</name>
<evidence type="ECO:0000259" key="2">
    <source>
        <dbReference type="Pfam" id="PF00582"/>
    </source>
</evidence>
<evidence type="ECO:0000256" key="1">
    <source>
        <dbReference type="ARBA" id="ARBA00008791"/>
    </source>
</evidence>
<dbReference type="PRINTS" id="PR01438">
    <property type="entry name" value="UNVRSLSTRESS"/>
</dbReference>
<dbReference type="InterPro" id="IPR006015">
    <property type="entry name" value="Universal_stress_UspA"/>
</dbReference>
<proteinExistence type="inferred from homology"/>
<dbReference type="Gene3D" id="3.40.50.12370">
    <property type="match status" value="1"/>
</dbReference>
<dbReference type="RefSeq" id="WP_168037718.1">
    <property type="nucleotide sequence ID" value="NZ_JAATJH010000003.1"/>
</dbReference>
<dbReference type="PANTHER" id="PTHR46268:SF6">
    <property type="entry name" value="UNIVERSAL STRESS PROTEIN UP12"/>
    <property type="match status" value="1"/>
</dbReference>
<dbReference type="Pfam" id="PF00582">
    <property type="entry name" value="Usp"/>
    <property type="match status" value="1"/>
</dbReference>